<comment type="catalytic activity">
    <reaction evidence="16">
        <text>cholesterol + NADPH + O2 + H(+) = 7-dehydrocholesterol + NADP(+) + 2 H2O</text>
        <dbReference type="Rhea" id="RHEA:45024"/>
        <dbReference type="ChEBI" id="CHEBI:15377"/>
        <dbReference type="ChEBI" id="CHEBI:15378"/>
        <dbReference type="ChEBI" id="CHEBI:15379"/>
        <dbReference type="ChEBI" id="CHEBI:16113"/>
        <dbReference type="ChEBI" id="CHEBI:17759"/>
        <dbReference type="ChEBI" id="CHEBI:57783"/>
        <dbReference type="ChEBI" id="CHEBI:58349"/>
        <dbReference type="EC" id="1.14.19.21"/>
    </reaction>
    <physiologicalReaction direction="left-to-right" evidence="16">
        <dbReference type="Rhea" id="RHEA:45025"/>
    </physiologicalReaction>
</comment>
<dbReference type="PANTHER" id="PTHR21266:SF32">
    <property type="entry name" value="CHOLESTEROL 7-DESATURASE NVD"/>
    <property type="match status" value="1"/>
</dbReference>
<evidence type="ECO:0000256" key="1">
    <source>
        <dbReference type="ARBA" id="ARBA00001962"/>
    </source>
</evidence>
<evidence type="ECO:0000256" key="15">
    <source>
        <dbReference type="ARBA" id="ARBA00047853"/>
    </source>
</evidence>
<protein>
    <recommendedName>
        <fullName evidence="14">cholesterol 7-desaturase</fullName>
        <ecNumber evidence="14">1.14.19.21</ecNumber>
    </recommendedName>
</protein>
<dbReference type="Gene3D" id="2.102.10.10">
    <property type="entry name" value="Rieske [2Fe-2S] iron-sulphur domain"/>
    <property type="match status" value="1"/>
</dbReference>
<proteinExistence type="inferred from homology"/>
<keyword evidence="5" id="KW-0001">2Fe-2S</keyword>
<dbReference type="GO" id="GO:0170056">
    <property type="term" value="F:cholesterol 7-desaturase [NAD(P)H] activity"/>
    <property type="evidence" value="ECO:0007669"/>
    <property type="project" value="UniProtKB-EC"/>
</dbReference>
<evidence type="ECO:0000256" key="8">
    <source>
        <dbReference type="ARBA" id="ARBA00023002"/>
    </source>
</evidence>
<organism evidence="19 20">
    <name type="scientific">Mythimna separata</name>
    <name type="common">Oriental armyworm</name>
    <name type="synonym">Pseudaletia separata</name>
    <dbReference type="NCBI Taxonomy" id="271217"/>
    <lineage>
        <taxon>Eukaryota</taxon>
        <taxon>Metazoa</taxon>
        <taxon>Ecdysozoa</taxon>
        <taxon>Arthropoda</taxon>
        <taxon>Hexapoda</taxon>
        <taxon>Insecta</taxon>
        <taxon>Pterygota</taxon>
        <taxon>Neoptera</taxon>
        <taxon>Endopterygota</taxon>
        <taxon>Lepidoptera</taxon>
        <taxon>Glossata</taxon>
        <taxon>Ditrysia</taxon>
        <taxon>Noctuoidea</taxon>
        <taxon>Noctuidae</taxon>
        <taxon>Noctuinae</taxon>
        <taxon>Hadenini</taxon>
        <taxon>Mythimna</taxon>
    </lineage>
</organism>
<name>A0AAD7Y8U5_MYTSE</name>
<evidence type="ECO:0000256" key="3">
    <source>
        <dbReference type="ARBA" id="ARBA00004972"/>
    </source>
</evidence>
<keyword evidence="20" id="KW-1185">Reference proteome</keyword>
<dbReference type="Proteomes" id="UP001231518">
    <property type="component" value="Chromosome 30"/>
</dbReference>
<keyword evidence="7 17" id="KW-1133">Transmembrane helix</keyword>
<evidence type="ECO:0000313" key="20">
    <source>
        <dbReference type="Proteomes" id="UP001231518"/>
    </source>
</evidence>
<keyword evidence="11 17" id="KW-0472">Membrane</keyword>
<dbReference type="EMBL" id="JARGEI010000028">
    <property type="protein sequence ID" value="KAJ8706517.1"/>
    <property type="molecule type" value="Genomic_DNA"/>
</dbReference>
<comment type="cofactor">
    <cofactor evidence="1">
        <name>Fe cation</name>
        <dbReference type="ChEBI" id="CHEBI:24875"/>
    </cofactor>
</comment>
<dbReference type="Pfam" id="PF19298">
    <property type="entry name" value="KshA_C"/>
    <property type="match status" value="1"/>
</dbReference>
<dbReference type="GO" id="GO:0046872">
    <property type="term" value="F:metal ion binding"/>
    <property type="evidence" value="ECO:0007669"/>
    <property type="project" value="UniProtKB-KW"/>
</dbReference>
<evidence type="ECO:0000259" key="18">
    <source>
        <dbReference type="PROSITE" id="PS51296"/>
    </source>
</evidence>
<keyword evidence="8" id="KW-0560">Oxidoreductase</keyword>
<evidence type="ECO:0000313" key="19">
    <source>
        <dbReference type="EMBL" id="KAJ8706517.1"/>
    </source>
</evidence>
<dbReference type="InterPro" id="IPR036922">
    <property type="entry name" value="Rieske_2Fe-2S_sf"/>
</dbReference>
<evidence type="ECO:0000256" key="11">
    <source>
        <dbReference type="ARBA" id="ARBA00023136"/>
    </source>
</evidence>
<accession>A0AAD7Y8U5</accession>
<keyword evidence="6" id="KW-0479">Metal-binding</keyword>
<reference evidence="19" key="1">
    <citation type="submission" date="2023-03" db="EMBL/GenBank/DDBJ databases">
        <title>Chromosome-level genomes of two armyworms, Mythimna separata and Mythimna loreyi, provide insights into the biosynthesis and reception of sex pheromones.</title>
        <authorList>
            <person name="Zhao H."/>
        </authorList>
    </citation>
    <scope>NUCLEOTIDE SEQUENCE</scope>
    <source>
        <strain evidence="19">BeijingLab</strain>
        <tissue evidence="19">Pupa</tissue>
    </source>
</reference>
<dbReference type="GO" id="GO:0005737">
    <property type="term" value="C:cytoplasm"/>
    <property type="evidence" value="ECO:0007669"/>
    <property type="project" value="TreeGrafter"/>
</dbReference>
<comment type="subcellular location">
    <subcellularLocation>
        <location evidence="2">Membrane</location>
    </subcellularLocation>
</comment>
<evidence type="ECO:0000256" key="7">
    <source>
        <dbReference type="ARBA" id="ARBA00022989"/>
    </source>
</evidence>
<dbReference type="Pfam" id="PF00355">
    <property type="entry name" value="Rieske"/>
    <property type="match status" value="1"/>
</dbReference>
<dbReference type="AlphaFoldDB" id="A0AAD7Y8U5"/>
<evidence type="ECO:0000256" key="10">
    <source>
        <dbReference type="ARBA" id="ARBA00023014"/>
    </source>
</evidence>
<dbReference type="SUPFAM" id="SSF55961">
    <property type="entry name" value="Bet v1-like"/>
    <property type="match status" value="1"/>
</dbReference>
<dbReference type="PANTHER" id="PTHR21266">
    <property type="entry name" value="IRON-SULFUR DOMAIN CONTAINING PROTEIN"/>
    <property type="match status" value="1"/>
</dbReference>
<evidence type="ECO:0000256" key="17">
    <source>
        <dbReference type="SAM" id="Phobius"/>
    </source>
</evidence>
<feature type="domain" description="Rieske" evidence="18">
    <location>
        <begin position="127"/>
        <end position="231"/>
    </location>
</feature>
<comment type="similarity">
    <text evidence="13">Belongs to the cholesterol 7-desaturase family.</text>
</comment>
<dbReference type="GO" id="GO:0008203">
    <property type="term" value="P:cholesterol metabolic process"/>
    <property type="evidence" value="ECO:0007669"/>
    <property type="project" value="InterPro"/>
</dbReference>
<comment type="pathway">
    <text evidence="3">Hormone biosynthesis.</text>
</comment>
<dbReference type="SUPFAM" id="SSF50022">
    <property type="entry name" value="ISP domain"/>
    <property type="match status" value="1"/>
</dbReference>
<comment type="pathway">
    <text evidence="12">Steroid hormone biosynthesis; dafachronic acid biosynthesis.</text>
</comment>
<dbReference type="PROSITE" id="PS51296">
    <property type="entry name" value="RIESKE"/>
    <property type="match status" value="1"/>
</dbReference>
<evidence type="ECO:0000256" key="6">
    <source>
        <dbReference type="ARBA" id="ARBA00022723"/>
    </source>
</evidence>
<evidence type="ECO:0000256" key="13">
    <source>
        <dbReference type="ARBA" id="ARBA00025729"/>
    </source>
</evidence>
<dbReference type="InterPro" id="IPR017941">
    <property type="entry name" value="Rieske_2Fe-2S"/>
</dbReference>
<dbReference type="InterPro" id="IPR045605">
    <property type="entry name" value="KshA-like_C"/>
</dbReference>
<evidence type="ECO:0000256" key="9">
    <source>
        <dbReference type="ARBA" id="ARBA00023004"/>
    </source>
</evidence>
<evidence type="ECO:0000256" key="12">
    <source>
        <dbReference type="ARBA" id="ARBA00025712"/>
    </source>
</evidence>
<feature type="transmembrane region" description="Helical" evidence="17">
    <location>
        <begin position="35"/>
        <end position="51"/>
    </location>
</feature>
<dbReference type="GO" id="GO:0016020">
    <property type="term" value="C:membrane"/>
    <property type="evidence" value="ECO:0007669"/>
    <property type="project" value="UniProtKB-SubCell"/>
</dbReference>
<dbReference type="GO" id="GO:0051537">
    <property type="term" value="F:2 iron, 2 sulfur cluster binding"/>
    <property type="evidence" value="ECO:0007669"/>
    <property type="project" value="UniProtKB-KW"/>
</dbReference>
<evidence type="ECO:0000256" key="14">
    <source>
        <dbReference type="ARBA" id="ARBA00026095"/>
    </source>
</evidence>
<keyword evidence="10" id="KW-0411">Iron-sulfur</keyword>
<gene>
    <name evidence="19" type="ORF">PYW07_012595</name>
</gene>
<keyword evidence="9" id="KW-0408">Iron</keyword>
<comment type="catalytic activity">
    <reaction evidence="15">
        <text>cholesterol + NADH + O2 + H(+) = 7-dehydrocholesterol + NAD(+) + 2 H2O</text>
        <dbReference type="Rhea" id="RHEA:51644"/>
        <dbReference type="ChEBI" id="CHEBI:15377"/>
        <dbReference type="ChEBI" id="CHEBI:15378"/>
        <dbReference type="ChEBI" id="CHEBI:15379"/>
        <dbReference type="ChEBI" id="CHEBI:16113"/>
        <dbReference type="ChEBI" id="CHEBI:17759"/>
        <dbReference type="ChEBI" id="CHEBI:57540"/>
        <dbReference type="ChEBI" id="CHEBI:57945"/>
        <dbReference type="EC" id="1.14.19.21"/>
    </reaction>
    <physiologicalReaction direction="left-to-right" evidence="15">
        <dbReference type="Rhea" id="RHEA:51645"/>
    </physiologicalReaction>
</comment>
<keyword evidence="4 17" id="KW-0812">Transmembrane</keyword>
<dbReference type="InterPro" id="IPR050584">
    <property type="entry name" value="Cholesterol_7-desaturase"/>
</dbReference>
<sequence length="455" mass="51655">MDAYCTADVDSVLKNEVTFSECQSAMKNELFKKDFVLFYVNLVFMVLRTIFEFIRDYSVYILLVVALYFLLLVIYRSYVNPVLYKKELTEIGFEHIEPGPDRERRISRAQVTRRMGNKIPPPYPNGWFAIGESRELKIGGVTAVDALGQNLCVYRGEDGIARCVDAYCPHLGANLAVGGSVCGNCIECPFHKWRFSGEDGSCVSVPGVEHAPKGVSIKQWTTVEMDGAIWIWHDAENRPPLWDMTEVPELKHWGYRGRNEFTVSAHIQEIPENGADVAHLNAVHSPSLLSSLGEKYPLLYDLIGCHVWSATWSRNEDHTANMNLTHDYRIMKHDFGHVDVQVTQIGPGHVRLLLQSPVGPILVSQSVTPLGPSLQRVIHRMFSPAYNAPFAALSVKSEGDMFERDIKIWNSKRFVSAPAYVKTDKTIRAFRNWFSQFYSENSVPFREANQNTLDW</sequence>
<dbReference type="EC" id="1.14.19.21" evidence="14"/>
<evidence type="ECO:0000256" key="2">
    <source>
        <dbReference type="ARBA" id="ARBA00004370"/>
    </source>
</evidence>
<feature type="transmembrane region" description="Helical" evidence="17">
    <location>
        <begin position="57"/>
        <end position="75"/>
    </location>
</feature>
<dbReference type="Gene3D" id="3.90.380.10">
    <property type="entry name" value="Naphthalene 1,2-dioxygenase Alpha Subunit, Chain A, domain 1"/>
    <property type="match status" value="1"/>
</dbReference>
<evidence type="ECO:0000256" key="5">
    <source>
        <dbReference type="ARBA" id="ARBA00022714"/>
    </source>
</evidence>
<evidence type="ECO:0000256" key="4">
    <source>
        <dbReference type="ARBA" id="ARBA00022692"/>
    </source>
</evidence>
<evidence type="ECO:0000256" key="16">
    <source>
        <dbReference type="ARBA" id="ARBA00049548"/>
    </source>
</evidence>
<comment type="caution">
    <text evidence="19">The sequence shown here is derived from an EMBL/GenBank/DDBJ whole genome shotgun (WGS) entry which is preliminary data.</text>
</comment>